<organism evidence="2 3">
    <name type="scientific">Lactuca virosa</name>
    <dbReference type="NCBI Taxonomy" id="75947"/>
    <lineage>
        <taxon>Eukaryota</taxon>
        <taxon>Viridiplantae</taxon>
        <taxon>Streptophyta</taxon>
        <taxon>Embryophyta</taxon>
        <taxon>Tracheophyta</taxon>
        <taxon>Spermatophyta</taxon>
        <taxon>Magnoliopsida</taxon>
        <taxon>eudicotyledons</taxon>
        <taxon>Gunneridae</taxon>
        <taxon>Pentapetalae</taxon>
        <taxon>asterids</taxon>
        <taxon>campanulids</taxon>
        <taxon>Asterales</taxon>
        <taxon>Asteraceae</taxon>
        <taxon>Cichorioideae</taxon>
        <taxon>Cichorieae</taxon>
        <taxon>Lactucinae</taxon>
        <taxon>Lactuca</taxon>
    </lineage>
</organism>
<gene>
    <name evidence="2" type="ORF">LVIROSA_LOCUS3047</name>
</gene>
<dbReference type="Proteomes" id="UP001157418">
    <property type="component" value="Unassembled WGS sequence"/>
</dbReference>
<reference evidence="2 3" key="1">
    <citation type="submission" date="2022-01" db="EMBL/GenBank/DDBJ databases">
        <authorList>
            <person name="Xiong W."/>
            <person name="Schranz E."/>
        </authorList>
    </citation>
    <scope>NUCLEOTIDE SEQUENCE [LARGE SCALE GENOMIC DNA]</scope>
</reference>
<dbReference type="AlphaFoldDB" id="A0AAU9LZP8"/>
<protein>
    <submittedName>
        <fullName evidence="2">Uncharacterized protein</fullName>
    </submittedName>
</protein>
<keyword evidence="3" id="KW-1185">Reference proteome</keyword>
<evidence type="ECO:0000313" key="3">
    <source>
        <dbReference type="Proteomes" id="UP001157418"/>
    </source>
</evidence>
<sequence>MFIHFLSWPSQQHTNTHIDTPFDIVGSDDNNQHICYDLVNQSILCFVGEEEGSKYVLRDGVRDVIKSGCGKENVDPNFIKSELAAMDKIIDGGFNSSQSKADSSQPSSPSSLNAGIHAKGILGKIPCTSPVHETSHVTILIPMKIMKHSGSGNDEVMNEGSNDDVKMGSDTGTDLKMKQGVSFLDLKWDNEPMIVDNDSKSKSSQWLLLSMMLTKSLMLELLKLLAPWLILTSKLFLKLMGNQMVKLS</sequence>
<proteinExistence type="predicted"/>
<accession>A0AAU9LZP8</accession>
<feature type="compositionally biased region" description="Low complexity" evidence="1">
    <location>
        <begin position="96"/>
        <end position="111"/>
    </location>
</feature>
<comment type="caution">
    <text evidence="2">The sequence shown here is derived from an EMBL/GenBank/DDBJ whole genome shotgun (WGS) entry which is preliminary data.</text>
</comment>
<name>A0AAU9LZP8_9ASTR</name>
<feature type="region of interest" description="Disordered" evidence="1">
    <location>
        <begin position="94"/>
        <end position="113"/>
    </location>
</feature>
<evidence type="ECO:0000256" key="1">
    <source>
        <dbReference type="SAM" id="MobiDB-lite"/>
    </source>
</evidence>
<evidence type="ECO:0000313" key="2">
    <source>
        <dbReference type="EMBL" id="CAH1415185.1"/>
    </source>
</evidence>
<dbReference type="EMBL" id="CAKMRJ010000001">
    <property type="protein sequence ID" value="CAH1415185.1"/>
    <property type="molecule type" value="Genomic_DNA"/>
</dbReference>